<dbReference type="PANTHER" id="PTHR47019:SF1">
    <property type="entry name" value="LIPID II FLIPPASE MURJ"/>
    <property type="match status" value="1"/>
</dbReference>
<protein>
    <recommendedName>
        <fullName evidence="8">Probable lipid II flippase MurJ</fullName>
    </recommendedName>
</protein>
<evidence type="ECO:0000256" key="3">
    <source>
        <dbReference type="ARBA" id="ARBA00022692"/>
    </source>
</evidence>
<feature type="transmembrane region" description="Helical" evidence="8">
    <location>
        <begin position="308"/>
        <end position="333"/>
    </location>
</feature>
<evidence type="ECO:0000256" key="8">
    <source>
        <dbReference type="HAMAP-Rule" id="MF_02078"/>
    </source>
</evidence>
<dbReference type="PANTHER" id="PTHR47019">
    <property type="entry name" value="LIPID II FLIPPASE MURJ"/>
    <property type="match status" value="1"/>
</dbReference>
<organism evidence="9 10">
    <name type="scientific">Candidatus Wildermuthbacteria bacterium RIFCSPHIGHO2_02_FULL_48_16</name>
    <dbReference type="NCBI Taxonomy" id="1802453"/>
    <lineage>
        <taxon>Bacteria</taxon>
        <taxon>Candidatus Wildermuthiibacteriota</taxon>
    </lineage>
</organism>
<dbReference type="NCBIfam" id="TIGR01695">
    <property type="entry name" value="murJ_mviN"/>
    <property type="match status" value="1"/>
</dbReference>
<accession>A0A1G2R5R3</accession>
<dbReference type="Pfam" id="PF03023">
    <property type="entry name" value="MurJ"/>
    <property type="match status" value="1"/>
</dbReference>
<dbReference type="GO" id="GO:0071555">
    <property type="term" value="P:cell wall organization"/>
    <property type="evidence" value="ECO:0007669"/>
    <property type="project" value="UniProtKB-KW"/>
</dbReference>
<evidence type="ECO:0000313" key="9">
    <source>
        <dbReference type="EMBL" id="OHA68195.1"/>
    </source>
</evidence>
<feature type="transmembrane region" description="Helical" evidence="8">
    <location>
        <begin position="165"/>
        <end position="185"/>
    </location>
</feature>
<dbReference type="PRINTS" id="PR01806">
    <property type="entry name" value="VIRFACTRMVIN"/>
</dbReference>
<proteinExistence type="inferred from homology"/>
<dbReference type="GO" id="GO:0015648">
    <property type="term" value="F:lipid-linked peptidoglycan transporter activity"/>
    <property type="evidence" value="ECO:0007669"/>
    <property type="project" value="UniProtKB-UniRule"/>
</dbReference>
<keyword evidence="3 8" id="KW-0812">Transmembrane</keyword>
<keyword evidence="4 8" id="KW-0133">Cell shape</keyword>
<feature type="transmembrane region" description="Helical" evidence="8">
    <location>
        <begin position="250"/>
        <end position="273"/>
    </location>
</feature>
<keyword evidence="7 8" id="KW-0472">Membrane</keyword>
<feature type="transmembrane region" description="Helical" evidence="8">
    <location>
        <begin position="279"/>
        <end position="296"/>
    </location>
</feature>
<comment type="similarity">
    <text evidence="8">Belongs to the MurJ/MviN family.</text>
</comment>
<gene>
    <name evidence="8" type="primary">murJ</name>
    <name evidence="9" type="ORF">A3J68_00875</name>
</gene>
<sequence length="446" mass="48198">MISKLLDLKTSTISQGAFLLALSALLSSILGVARDRLLASGFGAGPELDVYFAAFRIPDFLYNLLILGGVSAVFLPLFAEYMERNSKEAWRFVNNLLHTVAVTMGVFAFVVAVFTPLIVELVVPGFSAQQKELMTSLVRLMLLSPILFGISSVFSGVLQYSSKFLWYALAPVVYNIGIIGGIVFLAPSLGIFGVGIGVVAGAFFHMLIQVPSVLRSGFSWKPVLDIKDPGIQKAFRLALPRTIGGAAYHFNLVLMTAFASLFATGSLTAFAFADRFQQIPFGLIAVPFALSAFPVLSRLAAVKDKEQFIATLLGALKKIGLLALPVSLFLFFFRTPLVELILHKGKFSLEDVQLTASLLGIFALGIVFQSLIPLLIRAFYSLQDTKTPTFVSVATVAFNILLALFLISKGESIVALPLSLVVSGILQFALLLLLLRVKIASSFKNA</sequence>
<dbReference type="GO" id="GO:0008360">
    <property type="term" value="P:regulation of cell shape"/>
    <property type="evidence" value="ECO:0007669"/>
    <property type="project" value="UniProtKB-KW"/>
</dbReference>
<dbReference type="UniPathway" id="UPA00219"/>
<keyword evidence="8" id="KW-0961">Cell wall biogenesis/degradation</keyword>
<dbReference type="GO" id="GO:0034204">
    <property type="term" value="P:lipid translocation"/>
    <property type="evidence" value="ECO:0007669"/>
    <property type="project" value="TreeGrafter"/>
</dbReference>
<dbReference type="InterPro" id="IPR004268">
    <property type="entry name" value="MurJ"/>
</dbReference>
<keyword evidence="2 8" id="KW-1003">Cell membrane</keyword>
<feature type="transmembrane region" description="Helical" evidence="8">
    <location>
        <begin position="12"/>
        <end position="33"/>
    </location>
</feature>
<feature type="transmembrane region" description="Helical" evidence="8">
    <location>
        <begin position="353"/>
        <end position="376"/>
    </location>
</feature>
<keyword evidence="5 8" id="KW-0573">Peptidoglycan synthesis</keyword>
<feature type="transmembrane region" description="Helical" evidence="8">
    <location>
        <begin position="388"/>
        <end position="407"/>
    </location>
</feature>
<feature type="transmembrane region" description="Helical" evidence="8">
    <location>
        <begin position="139"/>
        <end position="158"/>
    </location>
</feature>
<evidence type="ECO:0000256" key="1">
    <source>
        <dbReference type="ARBA" id="ARBA00004651"/>
    </source>
</evidence>
<dbReference type="GO" id="GO:0005886">
    <property type="term" value="C:plasma membrane"/>
    <property type="evidence" value="ECO:0007669"/>
    <property type="project" value="UniProtKB-SubCell"/>
</dbReference>
<reference evidence="9 10" key="1">
    <citation type="journal article" date="2016" name="Nat. Commun.">
        <title>Thousands of microbial genomes shed light on interconnected biogeochemical processes in an aquifer system.</title>
        <authorList>
            <person name="Anantharaman K."/>
            <person name="Brown C.T."/>
            <person name="Hug L.A."/>
            <person name="Sharon I."/>
            <person name="Castelle C.J."/>
            <person name="Probst A.J."/>
            <person name="Thomas B.C."/>
            <person name="Singh A."/>
            <person name="Wilkins M.J."/>
            <person name="Karaoz U."/>
            <person name="Brodie E.L."/>
            <person name="Williams K.H."/>
            <person name="Hubbard S.S."/>
            <person name="Banfield J.F."/>
        </authorList>
    </citation>
    <scope>NUCLEOTIDE SEQUENCE [LARGE SCALE GENOMIC DNA]</scope>
</reference>
<dbReference type="EMBL" id="MHTY01000029">
    <property type="protein sequence ID" value="OHA68195.1"/>
    <property type="molecule type" value="Genomic_DNA"/>
</dbReference>
<feature type="transmembrane region" description="Helical" evidence="8">
    <location>
        <begin position="100"/>
        <end position="119"/>
    </location>
</feature>
<evidence type="ECO:0000256" key="4">
    <source>
        <dbReference type="ARBA" id="ARBA00022960"/>
    </source>
</evidence>
<comment type="pathway">
    <text evidence="8">Cell wall biogenesis; peptidoglycan biosynthesis.</text>
</comment>
<evidence type="ECO:0000256" key="7">
    <source>
        <dbReference type="ARBA" id="ARBA00023136"/>
    </source>
</evidence>
<comment type="caution">
    <text evidence="9">The sequence shown here is derived from an EMBL/GenBank/DDBJ whole genome shotgun (WGS) entry which is preliminary data.</text>
</comment>
<evidence type="ECO:0000313" key="10">
    <source>
        <dbReference type="Proteomes" id="UP000178529"/>
    </source>
</evidence>
<keyword evidence="8" id="KW-0813">Transport</keyword>
<keyword evidence="6 8" id="KW-1133">Transmembrane helix</keyword>
<feature type="transmembrane region" description="Helical" evidence="8">
    <location>
        <begin position="60"/>
        <end position="79"/>
    </location>
</feature>
<dbReference type="InterPro" id="IPR051050">
    <property type="entry name" value="Lipid_II_flippase_MurJ/MviN"/>
</dbReference>
<dbReference type="HAMAP" id="MF_02078">
    <property type="entry name" value="MurJ_MviN"/>
    <property type="match status" value="1"/>
</dbReference>
<dbReference type="CDD" id="cd13123">
    <property type="entry name" value="MATE_MurJ_like"/>
    <property type="match status" value="1"/>
</dbReference>
<dbReference type="Proteomes" id="UP000178529">
    <property type="component" value="Unassembled WGS sequence"/>
</dbReference>
<feature type="transmembrane region" description="Helical" evidence="8">
    <location>
        <begin position="191"/>
        <end position="208"/>
    </location>
</feature>
<dbReference type="AlphaFoldDB" id="A0A1G2R5R3"/>
<name>A0A1G2R5R3_9BACT</name>
<feature type="transmembrane region" description="Helical" evidence="8">
    <location>
        <begin position="413"/>
        <end position="435"/>
    </location>
</feature>
<comment type="function">
    <text evidence="8">Involved in peptidoglycan biosynthesis. Transports lipid-linked peptidoglycan precursors from the inner to the outer leaflet of the cytoplasmic membrane.</text>
</comment>
<evidence type="ECO:0000256" key="6">
    <source>
        <dbReference type="ARBA" id="ARBA00022989"/>
    </source>
</evidence>
<comment type="subcellular location">
    <subcellularLocation>
        <location evidence="1 8">Cell membrane</location>
        <topology evidence="1 8">Multi-pass membrane protein</topology>
    </subcellularLocation>
</comment>
<dbReference type="GO" id="GO:0009252">
    <property type="term" value="P:peptidoglycan biosynthetic process"/>
    <property type="evidence" value="ECO:0007669"/>
    <property type="project" value="UniProtKB-UniRule"/>
</dbReference>
<evidence type="ECO:0000256" key="5">
    <source>
        <dbReference type="ARBA" id="ARBA00022984"/>
    </source>
</evidence>
<evidence type="ECO:0000256" key="2">
    <source>
        <dbReference type="ARBA" id="ARBA00022475"/>
    </source>
</evidence>